<keyword evidence="5" id="KW-1185">Reference proteome</keyword>
<reference evidence="2 4" key="1">
    <citation type="journal article" date="2014" name="Genome Announc.">
        <title>Draft Genome Sequences of Marine Flavobacterium Algibacter lectus Strains SS8 and NR4.</title>
        <authorList>
            <person name="Takatani N."/>
            <person name="Nakanishi M."/>
            <person name="Meirelles P."/>
            <person name="Mino S."/>
            <person name="Suda W."/>
            <person name="Oshima K."/>
            <person name="Hattori M."/>
            <person name="Ohkuma M."/>
            <person name="Hosokawa M."/>
            <person name="Miyashita K."/>
            <person name="Thompson F.L."/>
            <person name="Niwa A."/>
            <person name="Sawabe T."/>
            <person name="Sawabe T."/>
        </authorList>
    </citation>
    <scope>NUCLEOTIDE SEQUENCE [LARGE SCALE GENOMIC DNA]</scope>
    <source>
        <strain evidence="2">JCM 19274</strain>
        <strain evidence="4">JCM19274</strain>
    </source>
</reference>
<reference evidence="3 5" key="2">
    <citation type="submission" date="2019-03" db="EMBL/GenBank/DDBJ databases">
        <title>Genomic Encyclopedia of Type Strains, Phase III (KMG-III): the genomes of soil and plant-associated and newly described type strains.</title>
        <authorList>
            <person name="Whitman W."/>
        </authorList>
    </citation>
    <scope>NUCLEOTIDE SEQUENCE [LARGE SCALE GENOMIC DNA]</scope>
    <source>
        <strain evidence="3 5">CECT 8301</strain>
    </source>
</reference>
<dbReference type="RefSeq" id="WP_042500975.1">
    <property type="nucleotide sequence ID" value="NZ_BBNQ01000017.1"/>
</dbReference>
<evidence type="ECO:0000313" key="3">
    <source>
        <dbReference type="EMBL" id="TDY60947.1"/>
    </source>
</evidence>
<organism evidence="2 4">
    <name type="scientific">Algibacter lectus</name>
    <dbReference type="NCBI Taxonomy" id="221126"/>
    <lineage>
        <taxon>Bacteria</taxon>
        <taxon>Pseudomonadati</taxon>
        <taxon>Bacteroidota</taxon>
        <taxon>Flavobacteriia</taxon>
        <taxon>Flavobacteriales</taxon>
        <taxon>Flavobacteriaceae</taxon>
        <taxon>Algibacter</taxon>
    </lineage>
</organism>
<dbReference type="Proteomes" id="UP000294824">
    <property type="component" value="Unassembled WGS sequence"/>
</dbReference>
<keyword evidence="1" id="KW-0732">Signal</keyword>
<evidence type="ECO:0000256" key="1">
    <source>
        <dbReference type="SAM" id="SignalP"/>
    </source>
</evidence>
<comment type="caution">
    <text evidence="2">The sequence shown here is derived from an EMBL/GenBank/DDBJ whole genome shotgun (WGS) entry which is preliminary data.</text>
</comment>
<protein>
    <submittedName>
        <fullName evidence="2">Uncharacterized protein</fullName>
    </submittedName>
</protein>
<dbReference type="EMBL" id="SORL01000010">
    <property type="protein sequence ID" value="TDY60947.1"/>
    <property type="molecule type" value="Genomic_DNA"/>
</dbReference>
<dbReference type="EMBL" id="BBNU01000024">
    <property type="protein sequence ID" value="GAL82273.1"/>
    <property type="molecule type" value="Genomic_DNA"/>
</dbReference>
<dbReference type="Proteomes" id="UP000029643">
    <property type="component" value="Unassembled WGS sequence"/>
</dbReference>
<evidence type="ECO:0000313" key="2">
    <source>
        <dbReference type="EMBL" id="GAL82273.1"/>
    </source>
</evidence>
<name>A0A090X0V6_9FLAO</name>
<sequence length="148" mass="17063">MKFKVVLFCFSLFMVTSIGFAQKNKPARSIISEKVAIKKYHNKAELDRMQKGQLLTLYVERIESLVKLLPYIAFATKPGITMTSLGIPNDSDNSGALDDQFEATDEYLDQMRRFQGRILPYSDTDNLISAILFYEETFKSLHEYSEFH</sequence>
<feature type="chain" id="PRO_5010408509" evidence="1">
    <location>
        <begin position="22"/>
        <end position="148"/>
    </location>
</feature>
<evidence type="ECO:0000313" key="5">
    <source>
        <dbReference type="Proteomes" id="UP000294824"/>
    </source>
</evidence>
<dbReference type="OrthoDB" id="1161684at2"/>
<evidence type="ECO:0000313" key="4">
    <source>
        <dbReference type="Proteomes" id="UP000029643"/>
    </source>
</evidence>
<dbReference type="AlphaFoldDB" id="A0A090X0V6"/>
<accession>A0A4R8MA36</accession>
<feature type="signal peptide" evidence="1">
    <location>
        <begin position="1"/>
        <end position="21"/>
    </location>
</feature>
<accession>A0A090X0V6</accession>
<gene>
    <name evidence="3" type="ORF">DFQ06_2954</name>
    <name evidence="2" type="ORF">JCM19274_1587</name>
</gene>
<proteinExistence type="predicted"/>